<protein>
    <recommendedName>
        <fullName evidence="3">GHMP kinase</fullName>
    </recommendedName>
</protein>
<dbReference type="NCBIfam" id="NF040656">
    <property type="entry name" value="GHMP_GYDIA"/>
    <property type="match status" value="1"/>
</dbReference>
<evidence type="ECO:0000313" key="1">
    <source>
        <dbReference type="EMBL" id="EWH12884.1"/>
    </source>
</evidence>
<dbReference type="EMBL" id="ARZX01000016">
    <property type="protein sequence ID" value="EWH12884.1"/>
    <property type="molecule type" value="Genomic_DNA"/>
</dbReference>
<reference evidence="1 2" key="1">
    <citation type="journal article" date="2014" name="Genome Announc.">
        <title>Draft Genome Sequence of the Carrageenan-Degrading Bacterium Cellulophaga sp. Strain KL-A, Isolated from Decaying Marine Algae.</title>
        <authorList>
            <person name="Shan D."/>
            <person name="Ying J."/>
            <person name="Li X."/>
            <person name="Gao Z."/>
            <person name="Wei G."/>
            <person name="Shao Z."/>
        </authorList>
    </citation>
    <scope>NUCLEOTIDE SEQUENCE [LARGE SCALE GENOMIC DNA]</scope>
    <source>
        <strain evidence="1 2">KL-A</strain>
    </source>
</reference>
<dbReference type="RefSeq" id="WP_034646148.1">
    <property type="nucleotide sequence ID" value="NZ_ARZX01000016.1"/>
</dbReference>
<dbReference type="InterPro" id="IPR047765">
    <property type="entry name" value="GHMP_GYDIA-like"/>
</dbReference>
<dbReference type="Proteomes" id="UP000019275">
    <property type="component" value="Unassembled WGS sequence"/>
</dbReference>
<evidence type="ECO:0008006" key="3">
    <source>
        <dbReference type="Google" id="ProtNLM"/>
    </source>
</evidence>
<dbReference type="Gene3D" id="3.30.230.10">
    <property type="match status" value="1"/>
</dbReference>
<evidence type="ECO:0000313" key="2">
    <source>
        <dbReference type="Proteomes" id="UP000019275"/>
    </source>
</evidence>
<accession>A0ABP3B540</accession>
<sequence length="307" mass="34362">MTKEFYSNGKLLLTGEYVVLDGALSLAVPTIYGQNLRVTQTNSNSITWSSIDVANNTWFNATFNSDTFTVLNDKLNDEAWTNTAKTLQQILKEAQLLNPNFLKNTKGLAVETKLDFNRDWGLGSSSTLINNIAKWANVDAFKLLENTMGGSGYDIACAQNNTPIFYQKINKIPTTTTINFNPLFVDNLYFIHLNKKQNSREAIAAYKKCSFNKDELVKNITEISKNIANTSSLSSFEALITKHEELLSTALKTKTVKDLLFKDFTGAIKSLGAWGGDFILATGNKTTPNYFKQKGYNTIFRYTDLIK</sequence>
<dbReference type="InterPro" id="IPR020568">
    <property type="entry name" value="Ribosomal_Su5_D2-typ_SF"/>
</dbReference>
<dbReference type="SUPFAM" id="SSF54211">
    <property type="entry name" value="Ribosomal protein S5 domain 2-like"/>
    <property type="match status" value="1"/>
</dbReference>
<keyword evidence="2" id="KW-1185">Reference proteome</keyword>
<comment type="caution">
    <text evidence="1">The sequence shown here is derived from an EMBL/GenBank/DDBJ whole genome shotgun (WGS) entry which is preliminary data.</text>
</comment>
<organism evidence="1 2">
    <name type="scientific">Cellulophaga geojensis KL-A</name>
    <dbReference type="NCBI Taxonomy" id="1328323"/>
    <lineage>
        <taxon>Bacteria</taxon>
        <taxon>Pseudomonadati</taxon>
        <taxon>Bacteroidota</taxon>
        <taxon>Flavobacteriia</taxon>
        <taxon>Flavobacteriales</taxon>
        <taxon>Flavobacteriaceae</taxon>
        <taxon>Cellulophaga</taxon>
    </lineage>
</organism>
<name>A0ABP3B540_9FLAO</name>
<dbReference type="InterPro" id="IPR014721">
    <property type="entry name" value="Ribsml_uS5_D2-typ_fold_subgr"/>
</dbReference>
<proteinExistence type="predicted"/>
<gene>
    <name evidence="1" type="ORF">KLA_12052</name>
</gene>